<feature type="chain" id="PRO_5020462613" evidence="1">
    <location>
        <begin position="26"/>
        <end position="176"/>
    </location>
</feature>
<evidence type="ECO:0000313" key="2">
    <source>
        <dbReference type="EMBL" id="TKA06662.1"/>
    </source>
</evidence>
<accession>A0A4U0SBQ5</accession>
<evidence type="ECO:0000256" key="1">
    <source>
        <dbReference type="SAM" id="SignalP"/>
    </source>
</evidence>
<name>A0A4U0SBQ5_9ACTN</name>
<feature type="signal peptide" evidence="1">
    <location>
        <begin position="1"/>
        <end position="25"/>
    </location>
</feature>
<protein>
    <submittedName>
        <fullName evidence="2">Uncharacterized protein</fullName>
    </submittedName>
</protein>
<keyword evidence="3" id="KW-1185">Reference proteome</keyword>
<dbReference type="AlphaFoldDB" id="A0A4U0SBQ5"/>
<evidence type="ECO:0000313" key="3">
    <source>
        <dbReference type="Proteomes" id="UP000305778"/>
    </source>
</evidence>
<dbReference type="EMBL" id="SUMC01000035">
    <property type="protein sequence ID" value="TKA06662.1"/>
    <property type="molecule type" value="Genomic_DNA"/>
</dbReference>
<dbReference type="OrthoDB" id="3673753at2"/>
<comment type="caution">
    <text evidence="2">The sequence shown here is derived from an EMBL/GenBank/DDBJ whole genome shotgun (WGS) entry which is preliminary data.</text>
</comment>
<reference evidence="2 3" key="1">
    <citation type="submission" date="2019-04" db="EMBL/GenBank/DDBJ databases">
        <title>Streptomyces oryziradicis sp. nov., a novel actinomycete isolated from rhizosphere soil of rice (Oryza sativa L.).</title>
        <authorList>
            <person name="Li C."/>
        </authorList>
    </citation>
    <scope>NUCLEOTIDE SEQUENCE [LARGE SCALE GENOMIC DNA]</scope>
    <source>
        <strain evidence="2 3">NEAU-C40</strain>
    </source>
</reference>
<proteinExistence type="predicted"/>
<dbReference type="InterPro" id="IPR006311">
    <property type="entry name" value="TAT_signal"/>
</dbReference>
<organism evidence="2 3">
    <name type="scientific">Actinacidiphila oryziradicis</name>
    <dbReference type="NCBI Taxonomy" id="2571141"/>
    <lineage>
        <taxon>Bacteria</taxon>
        <taxon>Bacillati</taxon>
        <taxon>Actinomycetota</taxon>
        <taxon>Actinomycetes</taxon>
        <taxon>Kitasatosporales</taxon>
        <taxon>Streptomycetaceae</taxon>
        <taxon>Actinacidiphila</taxon>
    </lineage>
</organism>
<dbReference type="PROSITE" id="PS51318">
    <property type="entry name" value="TAT"/>
    <property type="match status" value="1"/>
</dbReference>
<gene>
    <name evidence="2" type="ORF">FCI23_30200</name>
</gene>
<sequence>MPRTVRHVMAAVVALAAAHALPGCARPPAPATPHTGVRALDATPAEVIATVPSGDHAIVVRGAVDYRRHRALASYEAPGGDSGLLAWDPSGVAVAHSGVALRSPAEALREGRQLPRAAWTGRGYAPGPLDAALRLLLTLGADGRPRHVEVPTGTSRHPVVLDVTGARLHGTVPPRP</sequence>
<dbReference type="Proteomes" id="UP000305778">
    <property type="component" value="Unassembled WGS sequence"/>
</dbReference>
<dbReference type="RefSeq" id="WP_136727124.1">
    <property type="nucleotide sequence ID" value="NZ_SUMC01000035.1"/>
</dbReference>
<keyword evidence="1" id="KW-0732">Signal</keyword>